<dbReference type="AlphaFoldDB" id="A0A829YHM4"/>
<sequence length="418" mass="48336">MNTEAEYFHKLYGAKRQRITYQPKDALDYALMIAITGAVLWFSFGATNVLTPIGLALCVFMLFSFPIRHGVGFRKPVILASPQDVLYSLVYKIQNIKPAYLWAMGLLLLENYVIYLTPQWPHHVDWMRKAALYLFYGHLAVITLYRTVILFSHLLKKDLVREILMQSIWKKRLERQPSIVFEIVHAYCTGLLTHLVLVAPWYLVITHANFSLVLLPLTLVAGVVLSVNFAKVINEWFYRDHWVGHNSEFDFVYLHGSHHDAIPSGLIGVAGNGYLEGFLRGTIAFPTPFLNPLIAALYYTIEVKSDIDLHQYIPGVFPKLPRHIFEIAQHSVHHFGRVEPYSFAVNVDQPHLSEDIKKQFRMFPAGLRQAISLDERLDGYQWDNARYRWFMDLVNRYHDTDDHRVHALVDETNAKEPS</sequence>
<keyword evidence="1" id="KW-0812">Transmembrane</keyword>
<dbReference type="RefSeq" id="WP_161814555.1">
    <property type="nucleotide sequence ID" value="NZ_BLJN01000005.1"/>
</dbReference>
<feature type="transmembrane region" description="Helical" evidence="1">
    <location>
        <begin position="130"/>
        <end position="155"/>
    </location>
</feature>
<accession>A0A829YHM4</accession>
<evidence type="ECO:0000313" key="3">
    <source>
        <dbReference type="Proteomes" id="UP000445000"/>
    </source>
</evidence>
<proteinExistence type="predicted"/>
<dbReference type="EMBL" id="BLJN01000005">
    <property type="protein sequence ID" value="GFE82925.1"/>
    <property type="molecule type" value="Genomic_DNA"/>
</dbReference>
<evidence type="ECO:0000256" key="1">
    <source>
        <dbReference type="SAM" id="Phobius"/>
    </source>
</evidence>
<feature type="transmembrane region" description="Helical" evidence="1">
    <location>
        <begin position="50"/>
        <end position="67"/>
    </location>
</feature>
<feature type="transmembrane region" description="Helical" evidence="1">
    <location>
        <begin position="210"/>
        <end position="230"/>
    </location>
</feature>
<reference evidence="3" key="1">
    <citation type="submission" date="2020-01" db="EMBL/GenBank/DDBJ databases">
        <title>'Steroidobacter agaridevorans' sp. nov., agar-degrading bacteria isolated from rhizosphere soils.</title>
        <authorList>
            <person name="Ikenaga M."/>
            <person name="Kataoka M."/>
            <person name="Murouchi A."/>
            <person name="Katsuragi S."/>
            <person name="Sakai M."/>
        </authorList>
    </citation>
    <scope>NUCLEOTIDE SEQUENCE [LARGE SCALE GENOMIC DNA]</scope>
    <source>
        <strain evidence="3">YU21-B</strain>
    </source>
</reference>
<dbReference type="Proteomes" id="UP000445000">
    <property type="component" value="Unassembled WGS sequence"/>
</dbReference>
<evidence type="ECO:0000313" key="2">
    <source>
        <dbReference type="EMBL" id="GFE82925.1"/>
    </source>
</evidence>
<keyword evidence="1" id="KW-0472">Membrane</keyword>
<keyword evidence="3" id="KW-1185">Reference proteome</keyword>
<name>A0A829YHM4_9GAMM</name>
<keyword evidence="1" id="KW-1133">Transmembrane helix</keyword>
<evidence type="ECO:0008006" key="4">
    <source>
        <dbReference type="Google" id="ProtNLM"/>
    </source>
</evidence>
<organism evidence="2 3">
    <name type="scientific">Steroidobacter agaridevorans</name>
    <dbReference type="NCBI Taxonomy" id="2695856"/>
    <lineage>
        <taxon>Bacteria</taxon>
        <taxon>Pseudomonadati</taxon>
        <taxon>Pseudomonadota</taxon>
        <taxon>Gammaproteobacteria</taxon>
        <taxon>Steroidobacterales</taxon>
        <taxon>Steroidobacteraceae</taxon>
        <taxon>Steroidobacter</taxon>
    </lineage>
</organism>
<feature type="transmembrane region" description="Helical" evidence="1">
    <location>
        <begin position="99"/>
        <end position="118"/>
    </location>
</feature>
<feature type="transmembrane region" description="Helical" evidence="1">
    <location>
        <begin position="26"/>
        <end position="44"/>
    </location>
</feature>
<protein>
    <recommendedName>
        <fullName evidence="4">Fatty acid hydroxylase domain-containing protein</fullName>
    </recommendedName>
</protein>
<feature type="transmembrane region" description="Helical" evidence="1">
    <location>
        <begin position="179"/>
        <end position="204"/>
    </location>
</feature>
<comment type="caution">
    <text evidence="2">The sequence shown here is derived from an EMBL/GenBank/DDBJ whole genome shotgun (WGS) entry which is preliminary data.</text>
</comment>
<gene>
    <name evidence="2" type="ORF">GCM10011487_49250</name>
</gene>